<proteinExistence type="predicted"/>
<dbReference type="PROSITE" id="PS00197">
    <property type="entry name" value="2FE2S_FER_1"/>
    <property type="match status" value="1"/>
</dbReference>
<dbReference type="Gene3D" id="2.40.30.10">
    <property type="entry name" value="Translation factors"/>
    <property type="match status" value="1"/>
</dbReference>
<dbReference type="PRINTS" id="PR00409">
    <property type="entry name" value="PHDIOXRDTASE"/>
</dbReference>
<protein>
    <submittedName>
        <fullName evidence="7">2Fe-2S iron-sulfur cluster binding domain-containing protein</fullName>
    </submittedName>
</protein>
<dbReference type="EMBL" id="WOWR01000097">
    <property type="protein sequence ID" value="KAF0250698.1"/>
    <property type="molecule type" value="Genomic_DNA"/>
</dbReference>
<dbReference type="PANTHER" id="PTHR47354">
    <property type="entry name" value="NADH OXIDOREDUCTASE HCR"/>
    <property type="match status" value="1"/>
</dbReference>
<dbReference type="GO" id="GO:0016491">
    <property type="term" value="F:oxidoreductase activity"/>
    <property type="evidence" value="ECO:0007669"/>
    <property type="project" value="UniProtKB-KW"/>
</dbReference>
<keyword evidence="5" id="KW-0408">Iron</keyword>
<dbReference type="AlphaFoldDB" id="A0A7V8J0K4"/>
<dbReference type="InterPro" id="IPR001041">
    <property type="entry name" value="2Fe-2S_ferredoxin-type"/>
</dbReference>
<dbReference type="SUPFAM" id="SSF54292">
    <property type="entry name" value="2Fe-2S ferredoxin-like"/>
    <property type="match status" value="1"/>
</dbReference>
<dbReference type="PANTHER" id="PTHR47354:SF1">
    <property type="entry name" value="CARNITINE MONOOXYGENASE REDUCTASE SUBUNIT"/>
    <property type="match status" value="1"/>
</dbReference>
<dbReference type="InterPro" id="IPR017938">
    <property type="entry name" value="Riboflavin_synthase-like_b-brl"/>
</dbReference>
<dbReference type="InterPro" id="IPR006058">
    <property type="entry name" value="2Fe2S_fd_BS"/>
</dbReference>
<evidence type="ECO:0000313" key="7">
    <source>
        <dbReference type="EMBL" id="KAF0250698.1"/>
    </source>
</evidence>
<dbReference type="GO" id="GO:0046872">
    <property type="term" value="F:metal ion binding"/>
    <property type="evidence" value="ECO:0007669"/>
    <property type="project" value="UniProtKB-KW"/>
</dbReference>
<keyword evidence="4" id="KW-0560">Oxidoreductase</keyword>
<dbReference type="InterPro" id="IPR012675">
    <property type="entry name" value="Beta-grasp_dom_sf"/>
</dbReference>
<evidence type="ECO:0000313" key="8">
    <source>
        <dbReference type="Proteomes" id="UP000442695"/>
    </source>
</evidence>
<dbReference type="Gene3D" id="3.10.20.30">
    <property type="match status" value="1"/>
</dbReference>
<dbReference type="RefSeq" id="WP_010952977.1">
    <property type="nucleotide sequence ID" value="NZ_CABEEI010000004.1"/>
</dbReference>
<evidence type="ECO:0000256" key="4">
    <source>
        <dbReference type="ARBA" id="ARBA00023002"/>
    </source>
</evidence>
<dbReference type="InterPro" id="IPR039261">
    <property type="entry name" value="FNR_nucleotide-bd"/>
</dbReference>
<keyword evidence="3" id="KW-0479">Metal-binding</keyword>
<dbReference type="GO" id="GO:0051537">
    <property type="term" value="F:2 iron, 2 sulfur cluster binding"/>
    <property type="evidence" value="ECO:0007669"/>
    <property type="project" value="UniProtKB-KW"/>
</dbReference>
<dbReference type="Pfam" id="PF00111">
    <property type="entry name" value="Fer2"/>
    <property type="match status" value="1"/>
</dbReference>
<organism evidence="7 8">
    <name type="scientific">Pseudomonas putida</name>
    <name type="common">Arthrobacter siderocapsulatus</name>
    <dbReference type="NCBI Taxonomy" id="303"/>
    <lineage>
        <taxon>Bacteria</taxon>
        <taxon>Pseudomonadati</taxon>
        <taxon>Pseudomonadota</taxon>
        <taxon>Gammaproteobacteria</taxon>
        <taxon>Pseudomonadales</taxon>
        <taxon>Pseudomonadaceae</taxon>
        <taxon>Pseudomonas</taxon>
    </lineage>
</organism>
<dbReference type="CDD" id="cd00207">
    <property type="entry name" value="fer2"/>
    <property type="match status" value="1"/>
</dbReference>
<sequence>MQNWLELEISRREKATEAISVFELRHPNGEKLPAFTAGAHIDVKVRDGLVRQYSLSNDPVETDRYVIAVLNEPTSRGGSRAIHEQFLQGMKISVGEPRNHFPLLDADDHFVLVAGGIGVTPILAMARYLNRIGRSFEIHYCIRSRSTGAFLDVFQGPEFAGRVTLHVDDDPESTPLELARVLDKERARLYVCGPGGFMNWVLSTAEGCLSPERVHKESFSAEPIAAATDDGFEVEVASTGQVFFIPTERSITEVLEEAGVEVLVSCQQGICGSCITNVLEGEPDHRDSVLSESERKSGKVFTPCCSRSKSPRLVLDL</sequence>
<keyword evidence="6" id="KW-0411">Iron-sulfur</keyword>
<evidence type="ECO:0000256" key="3">
    <source>
        <dbReference type="ARBA" id="ARBA00022723"/>
    </source>
</evidence>
<dbReference type="InterPro" id="IPR050415">
    <property type="entry name" value="MRET"/>
</dbReference>
<dbReference type="SUPFAM" id="SSF52343">
    <property type="entry name" value="Ferredoxin reductase-like, C-terminal NADP-linked domain"/>
    <property type="match status" value="1"/>
</dbReference>
<dbReference type="PROSITE" id="PS51384">
    <property type="entry name" value="FAD_FR"/>
    <property type="match status" value="1"/>
</dbReference>
<dbReference type="PROSITE" id="PS51085">
    <property type="entry name" value="2FE2S_FER_2"/>
    <property type="match status" value="1"/>
</dbReference>
<dbReference type="InterPro" id="IPR036010">
    <property type="entry name" value="2Fe-2S_ferredoxin-like_sf"/>
</dbReference>
<dbReference type="CDD" id="cd06185">
    <property type="entry name" value="PDR_like"/>
    <property type="match status" value="1"/>
</dbReference>
<evidence type="ECO:0000256" key="2">
    <source>
        <dbReference type="ARBA" id="ARBA00022714"/>
    </source>
</evidence>
<dbReference type="Gene3D" id="3.40.50.80">
    <property type="entry name" value="Nucleotide-binding domain of ferredoxin-NADP reductase (FNR) module"/>
    <property type="match status" value="1"/>
</dbReference>
<reference evidence="7 8" key="1">
    <citation type="submission" date="2019-12" db="EMBL/GenBank/DDBJ databases">
        <authorList>
            <person name="Woiski C."/>
        </authorList>
    </citation>
    <scope>NUCLEOTIDE SEQUENCE [LARGE SCALE GENOMIC DNA]</scope>
    <source>
        <strain evidence="7 8">BOE100</strain>
    </source>
</reference>
<evidence type="ECO:0000256" key="6">
    <source>
        <dbReference type="ARBA" id="ARBA00023014"/>
    </source>
</evidence>
<gene>
    <name evidence="7" type="ORF">GN299_32535</name>
</gene>
<dbReference type="SUPFAM" id="SSF63380">
    <property type="entry name" value="Riboflavin synthase domain-like"/>
    <property type="match status" value="1"/>
</dbReference>
<name>A0A7V8J0K4_PSEPU</name>
<comment type="caution">
    <text evidence="7">The sequence shown here is derived from an EMBL/GenBank/DDBJ whole genome shotgun (WGS) entry which is preliminary data.</text>
</comment>
<accession>A0A7V8J0K4</accession>
<dbReference type="Proteomes" id="UP000442695">
    <property type="component" value="Unassembled WGS sequence"/>
</dbReference>
<evidence type="ECO:0000256" key="1">
    <source>
        <dbReference type="ARBA" id="ARBA00022630"/>
    </source>
</evidence>
<dbReference type="InterPro" id="IPR017927">
    <property type="entry name" value="FAD-bd_FR_type"/>
</dbReference>
<evidence type="ECO:0000256" key="5">
    <source>
        <dbReference type="ARBA" id="ARBA00023004"/>
    </source>
</evidence>
<keyword evidence="1" id="KW-0285">Flavoprotein</keyword>
<keyword evidence="2" id="KW-0001">2Fe-2S</keyword>